<gene>
    <name evidence="2" type="ORF">O3M35_008528</name>
</gene>
<dbReference type="AlphaFoldDB" id="A0AAW1D986"/>
<reference evidence="2 3" key="1">
    <citation type="submission" date="2022-12" db="EMBL/GenBank/DDBJ databases">
        <title>Chromosome-level genome assembly of true bugs.</title>
        <authorList>
            <person name="Ma L."/>
            <person name="Li H."/>
        </authorList>
    </citation>
    <scope>NUCLEOTIDE SEQUENCE [LARGE SCALE GENOMIC DNA]</scope>
    <source>
        <strain evidence="2">Lab_2022b</strain>
    </source>
</reference>
<dbReference type="Proteomes" id="UP001461498">
    <property type="component" value="Unassembled WGS sequence"/>
</dbReference>
<keyword evidence="1" id="KW-1133">Transmembrane helix</keyword>
<keyword evidence="1" id="KW-0472">Membrane</keyword>
<accession>A0AAW1D986</accession>
<evidence type="ECO:0000313" key="3">
    <source>
        <dbReference type="Proteomes" id="UP001461498"/>
    </source>
</evidence>
<evidence type="ECO:0000313" key="2">
    <source>
        <dbReference type="EMBL" id="KAK9506633.1"/>
    </source>
</evidence>
<dbReference type="EMBL" id="JAPXFL010000005">
    <property type="protein sequence ID" value="KAK9506633.1"/>
    <property type="molecule type" value="Genomic_DNA"/>
</dbReference>
<protein>
    <submittedName>
        <fullName evidence="2">Uncharacterized protein</fullName>
    </submittedName>
</protein>
<keyword evidence="3" id="KW-1185">Reference proteome</keyword>
<name>A0AAW1D986_9HEMI</name>
<keyword evidence="1" id="KW-0812">Transmembrane</keyword>
<sequence>MVHIISFYFIYLFIYLFFFFFFFFFFFINFLLLLLDFSYFKCSPLIYYKSQISFC</sequence>
<proteinExistence type="predicted"/>
<comment type="caution">
    <text evidence="2">The sequence shown here is derived from an EMBL/GenBank/DDBJ whole genome shotgun (WGS) entry which is preliminary data.</text>
</comment>
<organism evidence="2 3">
    <name type="scientific">Rhynocoris fuscipes</name>
    <dbReference type="NCBI Taxonomy" id="488301"/>
    <lineage>
        <taxon>Eukaryota</taxon>
        <taxon>Metazoa</taxon>
        <taxon>Ecdysozoa</taxon>
        <taxon>Arthropoda</taxon>
        <taxon>Hexapoda</taxon>
        <taxon>Insecta</taxon>
        <taxon>Pterygota</taxon>
        <taxon>Neoptera</taxon>
        <taxon>Paraneoptera</taxon>
        <taxon>Hemiptera</taxon>
        <taxon>Heteroptera</taxon>
        <taxon>Panheteroptera</taxon>
        <taxon>Cimicomorpha</taxon>
        <taxon>Reduviidae</taxon>
        <taxon>Harpactorinae</taxon>
        <taxon>Harpactorini</taxon>
        <taxon>Rhynocoris</taxon>
    </lineage>
</organism>
<feature type="transmembrane region" description="Helical" evidence="1">
    <location>
        <begin position="6"/>
        <end position="35"/>
    </location>
</feature>
<evidence type="ECO:0000256" key="1">
    <source>
        <dbReference type="SAM" id="Phobius"/>
    </source>
</evidence>